<dbReference type="GO" id="GO:0009432">
    <property type="term" value="P:SOS response"/>
    <property type="evidence" value="ECO:0007669"/>
    <property type="project" value="TreeGrafter"/>
</dbReference>
<keyword evidence="7 9" id="KW-0234">DNA repair</keyword>
<dbReference type="InterPro" id="IPR004604">
    <property type="entry name" value="DNA_recomb/repair_RecN"/>
</dbReference>
<dbReference type="AlphaFoldDB" id="A0A1Z5HSH5"/>
<dbReference type="InterPro" id="IPR027417">
    <property type="entry name" value="P-loop_NTPase"/>
</dbReference>
<dbReference type="PANTHER" id="PTHR11059">
    <property type="entry name" value="DNA REPAIR PROTEIN RECN"/>
    <property type="match status" value="1"/>
</dbReference>
<evidence type="ECO:0000256" key="3">
    <source>
        <dbReference type="ARBA" id="ARBA00021315"/>
    </source>
</evidence>
<comment type="caution">
    <text evidence="12">The sequence shown here is derived from an EMBL/GenBank/DDBJ whole genome shotgun (WGS) entry which is preliminary data.</text>
</comment>
<protein>
    <recommendedName>
        <fullName evidence="3 9">DNA repair protein RecN</fullName>
    </recommendedName>
    <alternativeName>
        <fullName evidence="8 9">Recombination protein N</fullName>
    </alternativeName>
</protein>
<organism evidence="12 13">
    <name type="scientific">Calderihabitans maritimus</name>
    <dbReference type="NCBI Taxonomy" id="1246530"/>
    <lineage>
        <taxon>Bacteria</taxon>
        <taxon>Bacillati</taxon>
        <taxon>Bacillota</taxon>
        <taxon>Clostridia</taxon>
        <taxon>Neomoorellales</taxon>
        <taxon>Calderihabitantaceae</taxon>
        <taxon>Calderihabitans</taxon>
    </lineage>
</organism>
<evidence type="ECO:0000256" key="6">
    <source>
        <dbReference type="ARBA" id="ARBA00022840"/>
    </source>
</evidence>
<evidence type="ECO:0000259" key="11">
    <source>
        <dbReference type="SMART" id="SM00382"/>
    </source>
</evidence>
<dbReference type="RefSeq" id="WP_088553690.1">
    <property type="nucleotide sequence ID" value="NZ_BDGJ01000070.1"/>
</dbReference>
<feature type="coiled-coil region" evidence="10">
    <location>
        <begin position="342"/>
        <end position="376"/>
    </location>
</feature>
<dbReference type="Proteomes" id="UP000197032">
    <property type="component" value="Unassembled WGS sequence"/>
</dbReference>
<dbReference type="GO" id="GO:0006310">
    <property type="term" value="P:DNA recombination"/>
    <property type="evidence" value="ECO:0007669"/>
    <property type="project" value="InterPro"/>
</dbReference>
<reference evidence="13" key="1">
    <citation type="journal article" date="2017" name="Appl. Environ. Microbiol.">
        <title>Genomic analysis of Calderihabitans maritimus KKC1, a thermophilic hydrogenogenic carboxydotrophic bacterium isolated from marine sediment.</title>
        <authorList>
            <person name="Omae K."/>
            <person name="Yoneda Y."/>
            <person name="Fukuyama Y."/>
            <person name="Yoshida T."/>
            <person name="Sako Y."/>
        </authorList>
    </citation>
    <scope>NUCLEOTIDE SEQUENCE [LARGE SCALE GENOMIC DNA]</scope>
    <source>
        <strain evidence="13">KKC1</strain>
    </source>
</reference>
<dbReference type="FunFam" id="3.40.50.300:FF:000319">
    <property type="entry name" value="DNA repair protein RecN"/>
    <property type="match status" value="1"/>
</dbReference>
<evidence type="ECO:0000256" key="10">
    <source>
        <dbReference type="SAM" id="Coils"/>
    </source>
</evidence>
<dbReference type="FunFam" id="3.40.50.300:FF:000356">
    <property type="entry name" value="DNA repair protein RecN"/>
    <property type="match status" value="1"/>
</dbReference>
<dbReference type="InterPro" id="IPR003593">
    <property type="entry name" value="AAA+_ATPase"/>
</dbReference>
<feature type="coiled-coil region" evidence="10">
    <location>
        <begin position="156"/>
        <end position="183"/>
    </location>
</feature>
<dbReference type="InterPro" id="IPR003395">
    <property type="entry name" value="RecF/RecN/SMC_N"/>
</dbReference>
<dbReference type="NCBIfam" id="NF008121">
    <property type="entry name" value="PRK10869.1"/>
    <property type="match status" value="1"/>
</dbReference>
<dbReference type="GO" id="GO:0006281">
    <property type="term" value="P:DNA repair"/>
    <property type="evidence" value="ECO:0007669"/>
    <property type="project" value="UniProtKB-KW"/>
</dbReference>
<evidence type="ECO:0000313" key="12">
    <source>
        <dbReference type="EMBL" id="GAW92307.1"/>
    </source>
</evidence>
<keyword evidence="10" id="KW-0175">Coiled coil</keyword>
<comment type="function">
    <text evidence="1 9">May be involved in recombinational repair of damaged DNA.</text>
</comment>
<dbReference type="PANTHER" id="PTHR11059:SF0">
    <property type="entry name" value="DNA REPAIR PROTEIN RECN"/>
    <property type="match status" value="1"/>
</dbReference>
<dbReference type="SMART" id="SM00382">
    <property type="entry name" value="AAA"/>
    <property type="match status" value="1"/>
</dbReference>
<evidence type="ECO:0000256" key="9">
    <source>
        <dbReference type="PIRNR" id="PIRNR003128"/>
    </source>
</evidence>
<dbReference type="Pfam" id="PF02463">
    <property type="entry name" value="SMC_N"/>
    <property type="match status" value="1"/>
</dbReference>
<proteinExistence type="inferred from homology"/>
<dbReference type="EMBL" id="BDGJ01000070">
    <property type="protein sequence ID" value="GAW92307.1"/>
    <property type="molecule type" value="Genomic_DNA"/>
</dbReference>
<keyword evidence="4" id="KW-0547">Nucleotide-binding</keyword>
<dbReference type="NCBIfam" id="TIGR00634">
    <property type="entry name" value="recN"/>
    <property type="match status" value="1"/>
</dbReference>
<comment type="similarity">
    <text evidence="2 9">Belongs to the RecN family.</text>
</comment>
<feature type="domain" description="AAA+ ATPase" evidence="11">
    <location>
        <begin position="21"/>
        <end position="513"/>
    </location>
</feature>
<dbReference type="PIRSF" id="PIRSF003128">
    <property type="entry name" value="RecN"/>
    <property type="match status" value="1"/>
</dbReference>
<evidence type="ECO:0000256" key="2">
    <source>
        <dbReference type="ARBA" id="ARBA00009441"/>
    </source>
</evidence>
<evidence type="ECO:0000256" key="8">
    <source>
        <dbReference type="ARBA" id="ARBA00033408"/>
    </source>
</evidence>
<keyword evidence="5 9" id="KW-0227">DNA damage</keyword>
<keyword evidence="13" id="KW-1185">Reference proteome</keyword>
<evidence type="ECO:0000313" key="13">
    <source>
        <dbReference type="Proteomes" id="UP000197032"/>
    </source>
</evidence>
<keyword evidence="6" id="KW-0067">ATP-binding</keyword>
<dbReference type="CDD" id="cd03241">
    <property type="entry name" value="ABC_RecN"/>
    <property type="match status" value="2"/>
</dbReference>
<accession>A0A1Z5HSH5</accession>
<name>A0A1Z5HSH5_9FIRM</name>
<evidence type="ECO:0000256" key="4">
    <source>
        <dbReference type="ARBA" id="ARBA00022741"/>
    </source>
</evidence>
<dbReference type="SUPFAM" id="SSF52540">
    <property type="entry name" value="P-loop containing nucleoside triphosphate hydrolases"/>
    <property type="match status" value="1"/>
</dbReference>
<evidence type="ECO:0000256" key="5">
    <source>
        <dbReference type="ARBA" id="ARBA00022763"/>
    </source>
</evidence>
<sequence>MLLELDIKNFALIEELKIQFAPGLNVLTGETGAGKSIIVDAVSLLLGARASSEYIRTGASRAVISGLFDYKGMENLARILNELGIEEEEDCILLLSREILRNGKNVCRINGQAVTLSMYRRVGTYLIDIHGQYDNQSLLEPRQQLYLLDSFGGEQLLKLRKRTEILFEKIRRAEEELRTLEGDELDRARRIDLLRYQLEEIDRANVVPGEDRELERERAVLANAEMLASGVSRAYTFVFAGTNRQSSAYDLTSQAIRELKELTSVDDTLQGCLDSLENALYLLEEVGYQLRDYQARMEYDPHRLEEVEQRLLQIDGLKKKYGPSLEEVLQYREEIAASLENMTACEEKAGEIRARINELKEEYAAVTEELSGLRRKVAEQLKGDLIEALRDLEMPHARLDIVFAPAEAGRLGTDRVEFTFSPNPGEALKPLAKIASGGEMVRVLLALKSTLAEVDSIPTLIFDEIDTGAGGKAAQAIASKLARIASFRQVICVTHSPIVASRAHEHFFISKETIDGRTYTKVKKLPEEERRRELARMLSGREDSSVALRHAEELLKYSKKS</sequence>
<dbReference type="OrthoDB" id="9806954at2"/>
<dbReference type="GO" id="GO:0043590">
    <property type="term" value="C:bacterial nucleoid"/>
    <property type="evidence" value="ECO:0007669"/>
    <property type="project" value="TreeGrafter"/>
</dbReference>
<evidence type="ECO:0000256" key="1">
    <source>
        <dbReference type="ARBA" id="ARBA00003618"/>
    </source>
</evidence>
<dbReference type="Gene3D" id="3.40.50.300">
    <property type="entry name" value="P-loop containing nucleotide triphosphate hydrolases"/>
    <property type="match status" value="2"/>
</dbReference>
<gene>
    <name evidence="12" type="ORF">KKC1_14630</name>
</gene>
<dbReference type="GO" id="GO:0005524">
    <property type="term" value="F:ATP binding"/>
    <property type="evidence" value="ECO:0007669"/>
    <property type="project" value="UniProtKB-KW"/>
</dbReference>
<evidence type="ECO:0000256" key="7">
    <source>
        <dbReference type="ARBA" id="ARBA00023204"/>
    </source>
</evidence>